<dbReference type="PANTHER" id="PTHR42978:SF6">
    <property type="entry name" value="QUORUM-QUENCHING LACTONASE YTNP-RELATED"/>
    <property type="match status" value="1"/>
</dbReference>
<dbReference type="InterPro" id="IPR051013">
    <property type="entry name" value="MBL_superfamily_lactonases"/>
</dbReference>
<dbReference type="AlphaFoldDB" id="A0A1E3RKR4"/>
<comment type="similarity">
    <text evidence="1">Belongs to the metallo-beta-lactamase superfamily.</text>
</comment>
<evidence type="ECO:0000256" key="2">
    <source>
        <dbReference type="ARBA" id="ARBA00022723"/>
    </source>
</evidence>
<dbReference type="STRING" id="1776.BHQ18_10410"/>
<dbReference type="GO" id="GO:0046872">
    <property type="term" value="F:metal ion binding"/>
    <property type="evidence" value="ECO:0007669"/>
    <property type="project" value="UniProtKB-KW"/>
</dbReference>
<keyword evidence="7" id="KW-1185">Reference proteome</keyword>
<evidence type="ECO:0000259" key="5">
    <source>
        <dbReference type="SMART" id="SM00849"/>
    </source>
</evidence>
<feature type="domain" description="Metallo-beta-lactamase" evidence="5">
    <location>
        <begin position="72"/>
        <end position="279"/>
    </location>
</feature>
<evidence type="ECO:0000256" key="1">
    <source>
        <dbReference type="ARBA" id="ARBA00007749"/>
    </source>
</evidence>
<dbReference type="Pfam" id="PF00753">
    <property type="entry name" value="Lactamase_B"/>
    <property type="match status" value="1"/>
</dbReference>
<gene>
    <name evidence="6" type="ORF">BHQ18_10410</name>
</gene>
<proteinExistence type="inferred from homology"/>
<reference evidence="7" key="1">
    <citation type="submission" date="2016-09" db="EMBL/GenBank/DDBJ databases">
        <authorList>
            <person name="Greninger A.L."/>
            <person name="Jerome K.R."/>
            <person name="Mcnair B."/>
            <person name="Wallis C."/>
            <person name="Fang F."/>
        </authorList>
    </citation>
    <scope>NUCLEOTIDE SEQUENCE [LARGE SCALE GENOMIC DNA]</scope>
    <source>
        <strain evidence="7">M6</strain>
    </source>
</reference>
<dbReference type="OrthoDB" id="5177904at2"/>
<name>A0A1E3RKR4_MYCFV</name>
<dbReference type="CDD" id="cd07720">
    <property type="entry name" value="OPHC2-like_MBL-fold"/>
    <property type="match status" value="1"/>
</dbReference>
<sequence length="304" mass="33150">MSLDSIPRLGTAGVDELVPSRYAVQIGDIEVLVISDGVLPITARTMATNADPTEFGHWLDDRFLPKDVLDWPLNVVVVRSGDRTILVDAGLGVEFPDFPRAGNTVHRLEAAGIDPGAVTDVVLTHLHMDHVGGLLTQGLKERLRPDLRVHVATAEAEFWHSPDFTYTDMPGPVPDALRAIASRFLSEYHGQLQTFESEYELAPGVLISRTGGHTPGHSIVRLESRGDALTFAGDAVFAPGFDNPEWHNGFEHDPVESARVRIALLRELAATGEALVATHLPFPSVCRVATDGDVFRCVPTPWDY</sequence>
<dbReference type="PANTHER" id="PTHR42978">
    <property type="entry name" value="QUORUM-QUENCHING LACTONASE YTNP-RELATED-RELATED"/>
    <property type="match status" value="1"/>
</dbReference>
<dbReference type="InterPro" id="IPR001279">
    <property type="entry name" value="Metallo-B-lactamas"/>
</dbReference>
<dbReference type="SUPFAM" id="SSF56281">
    <property type="entry name" value="Metallo-hydrolase/oxidoreductase"/>
    <property type="match status" value="1"/>
</dbReference>
<accession>A0A1E3RKR4</accession>
<evidence type="ECO:0000256" key="4">
    <source>
        <dbReference type="ARBA" id="ARBA00022833"/>
    </source>
</evidence>
<protein>
    <submittedName>
        <fullName evidence="6">MBL fold metallo-hydrolase</fullName>
    </submittedName>
</protein>
<dbReference type="SMART" id="SM00849">
    <property type="entry name" value="Lactamase_B"/>
    <property type="match status" value="1"/>
</dbReference>
<evidence type="ECO:0000313" key="7">
    <source>
        <dbReference type="Proteomes" id="UP000094053"/>
    </source>
</evidence>
<keyword evidence="4" id="KW-0862">Zinc</keyword>
<dbReference type="RefSeq" id="WP_069413513.1">
    <property type="nucleotide sequence ID" value="NZ_JACKUL010000014.1"/>
</dbReference>
<dbReference type="InterPro" id="IPR036866">
    <property type="entry name" value="RibonucZ/Hydroxyglut_hydro"/>
</dbReference>
<dbReference type="Gene3D" id="3.60.15.10">
    <property type="entry name" value="Ribonuclease Z/Hydroxyacylglutathione hydrolase-like"/>
    <property type="match status" value="1"/>
</dbReference>
<dbReference type="GO" id="GO:0016787">
    <property type="term" value="F:hydrolase activity"/>
    <property type="evidence" value="ECO:0007669"/>
    <property type="project" value="UniProtKB-KW"/>
</dbReference>
<comment type="caution">
    <text evidence="6">The sequence shown here is derived from an EMBL/GenBank/DDBJ whole genome shotgun (WGS) entry which is preliminary data.</text>
</comment>
<evidence type="ECO:0000256" key="3">
    <source>
        <dbReference type="ARBA" id="ARBA00022801"/>
    </source>
</evidence>
<organism evidence="6 7">
    <name type="scientific">Mycolicibacterium flavescens</name>
    <name type="common">Mycobacterium flavescens</name>
    <dbReference type="NCBI Taxonomy" id="1776"/>
    <lineage>
        <taxon>Bacteria</taxon>
        <taxon>Bacillati</taxon>
        <taxon>Actinomycetota</taxon>
        <taxon>Actinomycetes</taxon>
        <taxon>Mycobacteriales</taxon>
        <taxon>Mycobacteriaceae</taxon>
        <taxon>Mycolicibacterium</taxon>
    </lineage>
</organism>
<dbReference type="Proteomes" id="UP000094053">
    <property type="component" value="Unassembled WGS sequence"/>
</dbReference>
<evidence type="ECO:0000313" key="6">
    <source>
        <dbReference type="EMBL" id="ODQ90450.1"/>
    </source>
</evidence>
<keyword evidence="3 6" id="KW-0378">Hydrolase</keyword>
<dbReference type="EMBL" id="MIHA01000006">
    <property type="protein sequence ID" value="ODQ90450.1"/>
    <property type="molecule type" value="Genomic_DNA"/>
</dbReference>
<keyword evidence="2" id="KW-0479">Metal-binding</keyword>